<organism evidence="5 6">
    <name type="scientific">Miscanthus lutarioriparius</name>
    <dbReference type="NCBI Taxonomy" id="422564"/>
    <lineage>
        <taxon>Eukaryota</taxon>
        <taxon>Viridiplantae</taxon>
        <taxon>Streptophyta</taxon>
        <taxon>Embryophyta</taxon>
        <taxon>Tracheophyta</taxon>
        <taxon>Spermatophyta</taxon>
        <taxon>Magnoliopsida</taxon>
        <taxon>Liliopsida</taxon>
        <taxon>Poales</taxon>
        <taxon>Poaceae</taxon>
        <taxon>PACMAD clade</taxon>
        <taxon>Panicoideae</taxon>
        <taxon>Andropogonodae</taxon>
        <taxon>Andropogoneae</taxon>
        <taxon>Saccharinae</taxon>
        <taxon>Miscanthus</taxon>
    </lineage>
</organism>
<dbReference type="GO" id="GO:0005634">
    <property type="term" value="C:nucleus"/>
    <property type="evidence" value="ECO:0007669"/>
    <property type="project" value="UniProtKB-SubCell"/>
</dbReference>
<dbReference type="Proteomes" id="UP000604825">
    <property type="component" value="Unassembled WGS sequence"/>
</dbReference>
<feature type="region of interest" description="Disordered" evidence="2">
    <location>
        <begin position="134"/>
        <end position="169"/>
    </location>
</feature>
<dbReference type="PANTHER" id="PTHR31669:SF294">
    <property type="entry name" value="OS03G0255000 PROTEIN"/>
    <property type="match status" value="1"/>
</dbReference>
<sequence>MGAGSKRRATGAQNPSLESDEEEARRVKEELADDLNGYPAEEEEEDEVVVEDDEVVIPSDDEEDGGGGDIVFVPNTLEEALVPRVGMVFDSVDEAFALYKAYAYRTGFHAVRRTCHNYEGQRYRSTFTCTYGGKSGTGAAPSDVTGTRYPHPQQAGSATKEKKSHRGTTTEKTGCKAMLIIRDKRVDGRWKVESVELEHNHPCTPDMRFGEDDLNLLKKFIEKMQHRKPNFIHSWDLDRESHVKNFFWTDSRAQAQYRYFGDVITLDVMYLQHSRASLPLATLLGVNNHGHLVLLGCGLLSSDSRENYVWLLKRWLSCMNGKSPEAITTGYSDVIAEAMAEVFPNARHRFCFWHILKKLLENVGRTHEKEAISSRFKEVVYDSVTLTDFEKEWGAMVDHYNLKDNEWFSALYSCRKQWAPGYVNHSFWAGTSAIRKAEKTDPYFDSVVSKTTLSVFLEQYETTLKEKLEREAYDDLRSYYSRLILLSGLPFEEQLVELYTVTMFQTFQDEIKQLMHVICKEVDRSGNSITYMYILNRWRKDFRILNSSANANFMESDRNLGIYDDLYFRGHEYFEDVIDIGAREPELKEFVLSAMKEAKDRLIRPDHSQQVDQRVDVNMTVTGDRRVDVDIAPNAPALVHGDTTTSNATALIHRDRRVEMKMPTTHLIHGEGRLDMNMASPHLMQRERRVDMNMASPHLIQGDRRVDMNLASPHFIHSDRRVDMNLASPHLIHVDRRVDMNMASPHLMQGDARVDMNMVSTSQNGMHTFDLVNINLESGSLPMAATDFMQMHPHPAVYHPKQLLDMRDQVMDANKRPNMETNTYFIGGGMHVG</sequence>
<evidence type="ECO:0000313" key="6">
    <source>
        <dbReference type="Proteomes" id="UP000604825"/>
    </source>
</evidence>
<dbReference type="InterPro" id="IPR031052">
    <property type="entry name" value="FHY3/FAR1"/>
</dbReference>
<keyword evidence="1" id="KW-0479">Metal-binding</keyword>
<feature type="compositionally biased region" description="Acidic residues" evidence="2">
    <location>
        <begin position="40"/>
        <end position="50"/>
    </location>
</feature>
<dbReference type="Pfam" id="PF03101">
    <property type="entry name" value="FAR1"/>
    <property type="match status" value="1"/>
</dbReference>
<keyword evidence="1" id="KW-0862">Zinc</keyword>
<dbReference type="GO" id="GO:0006355">
    <property type="term" value="P:regulation of DNA-templated transcription"/>
    <property type="evidence" value="ECO:0007669"/>
    <property type="project" value="UniProtKB-UniRule"/>
</dbReference>
<dbReference type="Pfam" id="PF10551">
    <property type="entry name" value="MULE"/>
    <property type="match status" value="1"/>
</dbReference>
<comment type="caution">
    <text evidence="5">The sequence shown here is derived from an EMBL/GenBank/DDBJ whole genome shotgun (WGS) entry which is preliminary data.</text>
</comment>
<name>A0A811MAV5_9POAL</name>
<dbReference type="GO" id="GO:0008270">
    <property type="term" value="F:zinc ion binding"/>
    <property type="evidence" value="ECO:0007669"/>
    <property type="project" value="UniProtKB-UniRule"/>
</dbReference>
<keyword evidence="1" id="KW-0863">Zinc-finger</keyword>
<feature type="domain" description="FAR1" evidence="3">
    <location>
        <begin position="98"/>
        <end position="204"/>
    </location>
</feature>
<dbReference type="OrthoDB" id="641338at2759"/>
<gene>
    <name evidence="5" type="ORF">NCGR_LOCUS1181</name>
</gene>
<evidence type="ECO:0000259" key="4">
    <source>
        <dbReference type="Pfam" id="PF10551"/>
    </source>
</evidence>
<keyword evidence="6" id="KW-1185">Reference proteome</keyword>
<comment type="similarity">
    <text evidence="1">Belongs to the FHY3/FAR1 family.</text>
</comment>
<evidence type="ECO:0000256" key="2">
    <source>
        <dbReference type="SAM" id="MobiDB-lite"/>
    </source>
</evidence>
<keyword evidence="1" id="KW-0539">Nucleus</keyword>
<feature type="domain" description="MULE transposase" evidence="4">
    <location>
        <begin position="263"/>
        <end position="358"/>
    </location>
</feature>
<protein>
    <recommendedName>
        <fullName evidence="1">Protein FAR1-RELATED SEQUENCE</fullName>
    </recommendedName>
</protein>
<dbReference type="EMBL" id="CAJGYO010000001">
    <property type="protein sequence ID" value="CAD6202943.1"/>
    <property type="molecule type" value="Genomic_DNA"/>
</dbReference>
<comment type="function">
    <text evidence="1">Putative transcription activator involved in regulating light control of development.</text>
</comment>
<comment type="subcellular location">
    <subcellularLocation>
        <location evidence="1">Nucleus</location>
    </subcellularLocation>
</comment>
<reference evidence="5" key="1">
    <citation type="submission" date="2020-10" db="EMBL/GenBank/DDBJ databases">
        <authorList>
            <person name="Han B."/>
            <person name="Lu T."/>
            <person name="Zhao Q."/>
            <person name="Huang X."/>
            <person name="Zhao Y."/>
        </authorList>
    </citation>
    <scope>NUCLEOTIDE SEQUENCE</scope>
</reference>
<feature type="region of interest" description="Disordered" evidence="2">
    <location>
        <begin position="1"/>
        <end position="50"/>
    </location>
</feature>
<dbReference type="InterPro" id="IPR004330">
    <property type="entry name" value="FAR1_DNA_bnd_dom"/>
</dbReference>
<proteinExistence type="inferred from homology"/>
<evidence type="ECO:0000259" key="3">
    <source>
        <dbReference type="Pfam" id="PF03101"/>
    </source>
</evidence>
<dbReference type="InterPro" id="IPR018289">
    <property type="entry name" value="MULE_transposase_dom"/>
</dbReference>
<accession>A0A811MAV5</accession>
<dbReference type="PANTHER" id="PTHR31669">
    <property type="entry name" value="PROTEIN FAR1-RELATED SEQUENCE 10-RELATED"/>
    <property type="match status" value="1"/>
</dbReference>
<evidence type="ECO:0000256" key="1">
    <source>
        <dbReference type="RuleBase" id="RU367018"/>
    </source>
</evidence>
<evidence type="ECO:0000313" key="5">
    <source>
        <dbReference type="EMBL" id="CAD6202943.1"/>
    </source>
</evidence>
<dbReference type="AlphaFoldDB" id="A0A811MAV5"/>